<keyword evidence="2 7" id="KW-0489">Methyltransferase</keyword>
<evidence type="ECO:0000313" key="8">
    <source>
        <dbReference type="EMBL" id="PWS32657.1"/>
    </source>
</evidence>
<sequence>MLKHGSLFSGIGGFDIAASWVGWQNVFSCEKHPFCRQLLQYYWPNTVHYDDIFQFSATEYLGAIDIISGGFPCQPFSQSGRRKGTQDDRYLFPQTIRIIKEARPKWIVLENVSGLFSILEPGSLSKMEIQEIELFCEDYDQVPSRTIIRLQRRVIASIISEIRAAGYLLPELKDGTPVILCIPAAGIGAPHARNRVWFIAHADGFGDNLHQGDHQNCQGGDAAEVAQERKRKWRADFADGFSGLPYDNGIIETWSEEIGRVASFFPGQTAPGASQTGGFSIPSWENWPTQSAFCGGDDGISGGLDGITFSKWREESVRAFGNAIVPQVALDIFRTIDFLERGY</sequence>
<evidence type="ECO:0000256" key="1">
    <source>
        <dbReference type="ARBA" id="ARBA00011975"/>
    </source>
</evidence>
<comment type="similarity">
    <text evidence="7">Belongs to the class I-like SAM-binding methyltransferase superfamily. C5-methyltransferase family.</text>
</comment>
<comment type="catalytic activity">
    <reaction evidence="6">
        <text>a 2'-deoxycytidine in DNA + S-adenosyl-L-methionine = a 5-methyl-2'-deoxycytidine in DNA + S-adenosyl-L-homocysteine + H(+)</text>
        <dbReference type="Rhea" id="RHEA:13681"/>
        <dbReference type="Rhea" id="RHEA-COMP:11369"/>
        <dbReference type="Rhea" id="RHEA-COMP:11370"/>
        <dbReference type="ChEBI" id="CHEBI:15378"/>
        <dbReference type="ChEBI" id="CHEBI:57856"/>
        <dbReference type="ChEBI" id="CHEBI:59789"/>
        <dbReference type="ChEBI" id="CHEBI:85452"/>
        <dbReference type="ChEBI" id="CHEBI:85454"/>
        <dbReference type="EC" id="2.1.1.37"/>
    </reaction>
</comment>
<dbReference type="InterPro" id="IPR031303">
    <property type="entry name" value="C5_meth_CS"/>
</dbReference>
<evidence type="ECO:0000256" key="5">
    <source>
        <dbReference type="ARBA" id="ARBA00022747"/>
    </source>
</evidence>
<dbReference type="Gene3D" id="3.40.50.150">
    <property type="entry name" value="Vaccinia Virus protein VP39"/>
    <property type="match status" value="1"/>
</dbReference>
<dbReference type="PANTHER" id="PTHR46098:SF1">
    <property type="entry name" value="TRNA (CYTOSINE(38)-C(5))-METHYLTRANSFERASE"/>
    <property type="match status" value="1"/>
</dbReference>
<dbReference type="InterPro" id="IPR001525">
    <property type="entry name" value="C5_MeTfrase"/>
</dbReference>
<dbReference type="AlphaFoldDB" id="A0A317F3N5"/>
<dbReference type="GO" id="GO:0009307">
    <property type="term" value="P:DNA restriction-modification system"/>
    <property type="evidence" value="ECO:0007669"/>
    <property type="project" value="UniProtKB-KW"/>
</dbReference>
<dbReference type="EMBL" id="QGNY01000002">
    <property type="protein sequence ID" value="PWS32657.1"/>
    <property type="molecule type" value="Genomic_DNA"/>
</dbReference>
<evidence type="ECO:0000313" key="9">
    <source>
        <dbReference type="Proteomes" id="UP000245391"/>
    </source>
</evidence>
<dbReference type="PANTHER" id="PTHR46098">
    <property type="entry name" value="TRNA (CYTOSINE(38)-C(5))-METHYLTRANSFERASE"/>
    <property type="match status" value="1"/>
</dbReference>
<accession>A0A317F3N5</accession>
<keyword evidence="3 7" id="KW-0808">Transferase</keyword>
<dbReference type="PRINTS" id="PR00105">
    <property type="entry name" value="C5METTRFRASE"/>
</dbReference>
<dbReference type="PROSITE" id="PS51679">
    <property type="entry name" value="SAM_MT_C5"/>
    <property type="match status" value="1"/>
</dbReference>
<evidence type="ECO:0000256" key="6">
    <source>
        <dbReference type="ARBA" id="ARBA00047422"/>
    </source>
</evidence>
<keyword evidence="4 7" id="KW-0949">S-adenosyl-L-methionine</keyword>
<protein>
    <recommendedName>
        <fullName evidence="1">DNA (cytosine-5-)-methyltransferase</fullName>
        <ecNumber evidence="1">2.1.1.37</ecNumber>
    </recommendedName>
</protein>
<dbReference type="PROSITE" id="PS00094">
    <property type="entry name" value="C5_MTASE_1"/>
    <property type="match status" value="1"/>
</dbReference>
<dbReference type="RefSeq" id="WP_109928829.1">
    <property type="nucleotide sequence ID" value="NZ_QGNY01000002.1"/>
</dbReference>
<dbReference type="GO" id="GO:0003886">
    <property type="term" value="F:DNA (cytosine-5-)-methyltransferase activity"/>
    <property type="evidence" value="ECO:0007669"/>
    <property type="project" value="UniProtKB-EC"/>
</dbReference>
<dbReference type="InterPro" id="IPR018117">
    <property type="entry name" value="C5_DNA_meth_AS"/>
</dbReference>
<dbReference type="PROSITE" id="PS00095">
    <property type="entry name" value="C5_MTASE_2"/>
    <property type="match status" value="1"/>
</dbReference>
<dbReference type="InterPro" id="IPR050750">
    <property type="entry name" value="C5-MTase"/>
</dbReference>
<dbReference type="InterPro" id="IPR029063">
    <property type="entry name" value="SAM-dependent_MTases_sf"/>
</dbReference>
<dbReference type="Pfam" id="PF00145">
    <property type="entry name" value="DNA_methylase"/>
    <property type="match status" value="1"/>
</dbReference>
<keyword evidence="5" id="KW-0680">Restriction system</keyword>
<name>A0A317F3N5_9SPHI</name>
<dbReference type="SUPFAM" id="SSF53335">
    <property type="entry name" value="S-adenosyl-L-methionine-dependent methyltransferases"/>
    <property type="match status" value="1"/>
</dbReference>
<comment type="caution">
    <text evidence="8">The sequence shown here is derived from an EMBL/GenBank/DDBJ whole genome shotgun (WGS) entry which is preliminary data.</text>
</comment>
<reference evidence="9" key="1">
    <citation type="submission" date="2018-05" db="EMBL/GenBank/DDBJ databases">
        <title>Pedobacter paludis sp. nov., isolated from wetland soil.</title>
        <authorList>
            <person name="Zhang Y."/>
        </authorList>
    </citation>
    <scope>NUCLEOTIDE SEQUENCE [LARGE SCALE GENOMIC DNA]</scope>
    <source>
        <strain evidence="9">R-8</strain>
    </source>
</reference>
<gene>
    <name evidence="8" type="ORF">DF947_06185</name>
</gene>
<evidence type="ECO:0000256" key="2">
    <source>
        <dbReference type="ARBA" id="ARBA00022603"/>
    </source>
</evidence>
<feature type="active site" evidence="7">
    <location>
        <position position="73"/>
    </location>
</feature>
<dbReference type="EC" id="2.1.1.37" evidence="1"/>
<evidence type="ECO:0000256" key="7">
    <source>
        <dbReference type="PROSITE-ProRule" id="PRU01016"/>
    </source>
</evidence>
<proteinExistence type="inferred from homology"/>
<dbReference type="Proteomes" id="UP000245391">
    <property type="component" value="Unassembled WGS sequence"/>
</dbReference>
<dbReference type="GO" id="GO:0032259">
    <property type="term" value="P:methylation"/>
    <property type="evidence" value="ECO:0007669"/>
    <property type="project" value="UniProtKB-KW"/>
</dbReference>
<dbReference type="OrthoDB" id="32195at2"/>
<organism evidence="8 9">
    <name type="scientific">Pedobacter paludis</name>
    <dbReference type="NCBI Taxonomy" id="2203212"/>
    <lineage>
        <taxon>Bacteria</taxon>
        <taxon>Pseudomonadati</taxon>
        <taxon>Bacteroidota</taxon>
        <taxon>Sphingobacteriia</taxon>
        <taxon>Sphingobacteriales</taxon>
        <taxon>Sphingobacteriaceae</taxon>
        <taxon>Pedobacter</taxon>
    </lineage>
</organism>
<evidence type="ECO:0000256" key="3">
    <source>
        <dbReference type="ARBA" id="ARBA00022679"/>
    </source>
</evidence>
<keyword evidence="9" id="KW-1185">Reference proteome</keyword>
<evidence type="ECO:0000256" key="4">
    <source>
        <dbReference type="ARBA" id="ARBA00022691"/>
    </source>
</evidence>